<dbReference type="EMBL" id="CP037901">
    <property type="protein sequence ID" value="QBP12505.1"/>
    <property type="molecule type" value="Genomic_DNA"/>
</dbReference>
<reference evidence="1 2" key="1">
    <citation type="submission" date="2019-03" db="EMBL/GenBank/DDBJ databases">
        <title>Comparative insights into the high quality Complete genome sequence of highly metal resistant Cupriavidus metallidurans strain BS1 isolated from a gold-copper mine.</title>
        <authorList>
            <person name="Mazhar H.S."/>
            <person name="Rensing C."/>
        </authorList>
    </citation>
    <scope>NUCLEOTIDE SEQUENCE [LARGE SCALE GENOMIC DNA]</scope>
    <source>
        <strain evidence="1 2">BS1</strain>
    </source>
</reference>
<gene>
    <name evidence="1" type="ORF">DDF84_022525</name>
</gene>
<evidence type="ECO:0000313" key="2">
    <source>
        <dbReference type="Proteomes" id="UP000253772"/>
    </source>
</evidence>
<sequence>MRKLIGEYPSRKAGMFDTESSMAEEPVISEDYGSAVVQVVCLLYERAYHLVFASTELNQAGFRGGRFV</sequence>
<proteinExistence type="predicted"/>
<dbReference type="Proteomes" id="UP000253772">
    <property type="component" value="Chromosome c2"/>
</dbReference>
<dbReference type="RefSeq" id="WP_133428592.1">
    <property type="nucleotide sequence ID" value="NZ_CP037901.1"/>
</dbReference>
<accession>A0A482ITX4</accession>
<dbReference type="AlphaFoldDB" id="A0A482ITX4"/>
<dbReference type="OrthoDB" id="1467909at2"/>
<name>A0A482ITX4_9BURK</name>
<organism evidence="1 2">
    <name type="scientific">Cupriavidus metallidurans</name>
    <dbReference type="NCBI Taxonomy" id="119219"/>
    <lineage>
        <taxon>Bacteria</taxon>
        <taxon>Pseudomonadati</taxon>
        <taxon>Pseudomonadota</taxon>
        <taxon>Betaproteobacteria</taxon>
        <taxon>Burkholderiales</taxon>
        <taxon>Burkholderiaceae</taxon>
        <taxon>Cupriavidus</taxon>
    </lineage>
</organism>
<protein>
    <submittedName>
        <fullName evidence="1">Uncharacterized protein</fullName>
    </submittedName>
</protein>
<evidence type="ECO:0000313" key="1">
    <source>
        <dbReference type="EMBL" id="QBP12505.1"/>
    </source>
</evidence>